<evidence type="ECO:0000256" key="5">
    <source>
        <dbReference type="ARBA" id="ARBA00023136"/>
    </source>
</evidence>
<name>A0A9J6ZFZ5_9BACL</name>
<dbReference type="InterPro" id="IPR052536">
    <property type="entry name" value="ABC-4_Integral_Memb_Prot"/>
</dbReference>
<dbReference type="AlphaFoldDB" id="A0A9J6ZFZ5"/>
<keyword evidence="4 6" id="KW-1133">Transmembrane helix</keyword>
<dbReference type="EMBL" id="CP097899">
    <property type="protein sequence ID" value="URN94792.1"/>
    <property type="molecule type" value="Genomic_DNA"/>
</dbReference>
<dbReference type="Pfam" id="PF02687">
    <property type="entry name" value="FtsX"/>
    <property type="match status" value="1"/>
</dbReference>
<gene>
    <name evidence="8" type="ORF">NAG76_00580</name>
</gene>
<comment type="similarity">
    <text evidence="6">Belongs to the ABC-4 integral membrane protein family.</text>
</comment>
<feature type="transmembrane region" description="Helical" evidence="6">
    <location>
        <begin position="107"/>
        <end position="136"/>
    </location>
</feature>
<dbReference type="PIRSF" id="PIRSF018968">
    <property type="entry name" value="ABC_permease_BceB"/>
    <property type="match status" value="1"/>
</dbReference>
<feature type="transmembrane region" description="Helical" evidence="6">
    <location>
        <begin position="20"/>
        <end position="38"/>
    </location>
</feature>
<evidence type="ECO:0000256" key="6">
    <source>
        <dbReference type="PIRNR" id="PIRNR018968"/>
    </source>
</evidence>
<feature type="transmembrane region" description="Helical" evidence="6">
    <location>
        <begin position="618"/>
        <end position="639"/>
    </location>
</feature>
<evidence type="ECO:0000313" key="8">
    <source>
        <dbReference type="EMBL" id="URN94792.1"/>
    </source>
</evidence>
<dbReference type="GO" id="GO:0055085">
    <property type="term" value="P:transmembrane transport"/>
    <property type="evidence" value="ECO:0007669"/>
    <property type="project" value="UniProtKB-UniRule"/>
</dbReference>
<keyword evidence="2 6" id="KW-1003">Cell membrane</keyword>
<accession>A0A9J6ZFZ5</accession>
<dbReference type="InterPro" id="IPR027022">
    <property type="entry name" value="ABC_permease_BceB-typ"/>
</dbReference>
<evidence type="ECO:0000256" key="2">
    <source>
        <dbReference type="ARBA" id="ARBA00022475"/>
    </source>
</evidence>
<organism evidence="8 9">
    <name type="scientific">Candidatus Pristimantibacillus lignocellulolyticus</name>
    <dbReference type="NCBI Taxonomy" id="2994561"/>
    <lineage>
        <taxon>Bacteria</taxon>
        <taxon>Bacillati</taxon>
        <taxon>Bacillota</taxon>
        <taxon>Bacilli</taxon>
        <taxon>Bacillales</taxon>
        <taxon>Paenibacillaceae</taxon>
        <taxon>Candidatus Pristimantibacillus</taxon>
    </lineage>
</organism>
<feature type="domain" description="ABC3 transporter permease C-terminal" evidence="7">
    <location>
        <begin position="63"/>
        <end position="180"/>
    </location>
</feature>
<evidence type="ECO:0000256" key="3">
    <source>
        <dbReference type="ARBA" id="ARBA00022692"/>
    </source>
</evidence>
<sequence>MTFRSLALKNVKENWRSYSAFFLSSVFSVAIFYIYIAFIQHPDVTSGYIVAASKVNTGMEFCLYIIALFSFIFILYSSTSFLKTRKKEFGLFSLFGMTKRQLRKLVFIENMVIGVLATGVGIAVGILCSKLFFLALGSLLHLKENISFAVPLSAVLITVGIFVGIFFVITLYATLRLGKGQIIDLLHAHKKPKGELKYSIWQVVVGFLCIVGGYGLAATMTIETFIVVALPILILVVAGTYFLYSQLSIVFLQLLKKNRSLYYNKSNMLIIGQLGYKIKDNARILFTITILSAVVMTAMGTIYIMQLMGKEQASYSSSYSIAWSEQKNDNNPVTTEAYVTDVLEKSKHRIEKNVTIEGLLLRNYSLSFTNNRANYGSDEESGRVLDAILIPLSTYNQYASKENQISDLAENELAAVDLYLTYIKEHKAKLVGQINGETIEYEITNMTEETIFNSKAIQYGGTIVVPDELYTKWNQQSEDTDRIVFHGFEISNWEKALPVVEQIQANTNGTNERLDMNKIIYYAEYSQSMSLTIFIGLFISLLFFIAAGSLIYFKLFTERDEDIAMFKSLSRIGVTYKEMRKVVITQIGIIFFLPCVVGISHALFAMLALDGVLESSNWLYSFVVFGIYIAMQGIYFLFASRSYLTSIRKGSITVTN</sequence>
<keyword evidence="6" id="KW-0813">Transport</keyword>
<keyword evidence="5 6" id="KW-0472">Membrane</keyword>
<feature type="transmembrane region" description="Helical" evidence="6">
    <location>
        <begin position="58"/>
        <end position="77"/>
    </location>
</feature>
<dbReference type="PANTHER" id="PTHR46795:SF1">
    <property type="entry name" value="ABC TRANSPORTER PERMEASE PROTEIN"/>
    <property type="match status" value="1"/>
</dbReference>
<dbReference type="Proteomes" id="UP001056756">
    <property type="component" value="Chromosome"/>
</dbReference>
<feature type="transmembrane region" description="Helical" evidence="6">
    <location>
        <begin position="225"/>
        <end position="255"/>
    </location>
</feature>
<evidence type="ECO:0000313" key="9">
    <source>
        <dbReference type="Proteomes" id="UP001056756"/>
    </source>
</evidence>
<evidence type="ECO:0000259" key="7">
    <source>
        <dbReference type="Pfam" id="PF02687"/>
    </source>
</evidence>
<evidence type="ECO:0000256" key="1">
    <source>
        <dbReference type="ARBA" id="ARBA00004651"/>
    </source>
</evidence>
<feature type="transmembrane region" description="Helical" evidence="6">
    <location>
        <begin position="587"/>
        <end position="606"/>
    </location>
</feature>
<dbReference type="PANTHER" id="PTHR46795">
    <property type="entry name" value="ABC TRANSPORTER PERMEASE-RELATED-RELATED"/>
    <property type="match status" value="1"/>
</dbReference>
<protein>
    <submittedName>
        <fullName evidence="8">ABC transporter permease</fullName>
    </submittedName>
</protein>
<dbReference type="KEGG" id="plig:NAG76_00580"/>
<comment type="subcellular location">
    <subcellularLocation>
        <location evidence="1 6">Cell membrane</location>
        <topology evidence="1 6">Multi-pass membrane protein</topology>
    </subcellularLocation>
</comment>
<proteinExistence type="inferred from homology"/>
<feature type="transmembrane region" description="Helical" evidence="6">
    <location>
        <begin position="284"/>
        <end position="305"/>
    </location>
</feature>
<dbReference type="InterPro" id="IPR003838">
    <property type="entry name" value="ABC3_permease_C"/>
</dbReference>
<keyword evidence="3 6" id="KW-0812">Transmembrane</keyword>
<dbReference type="GO" id="GO:0005886">
    <property type="term" value="C:plasma membrane"/>
    <property type="evidence" value="ECO:0007669"/>
    <property type="project" value="UniProtKB-SubCell"/>
</dbReference>
<feature type="transmembrane region" description="Helical" evidence="6">
    <location>
        <begin position="148"/>
        <end position="175"/>
    </location>
</feature>
<evidence type="ECO:0000256" key="4">
    <source>
        <dbReference type="ARBA" id="ARBA00022989"/>
    </source>
</evidence>
<feature type="transmembrane region" description="Helical" evidence="6">
    <location>
        <begin position="531"/>
        <end position="553"/>
    </location>
</feature>
<reference evidence="8" key="1">
    <citation type="submission" date="2022-05" db="EMBL/GenBank/DDBJ databases">
        <title>Novel bacterial taxa in a minimal lignocellulolytic consortium and its capacity to transform plastics disclosed by genome-resolved metagenomics.</title>
        <authorList>
            <person name="Rodriguez C.A.D."/>
            <person name="Diaz-Garcia L."/>
            <person name="Herrera K."/>
            <person name="Tarazona N.A."/>
            <person name="Sproer C."/>
            <person name="Overmann J."/>
            <person name="Jimenez D.J."/>
        </authorList>
    </citation>
    <scope>NUCLEOTIDE SEQUENCE</scope>
    <source>
        <strain evidence="8">MAG5</strain>
    </source>
</reference>
<feature type="transmembrane region" description="Helical" evidence="6">
    <location>
        <begin position="196"/>
        <end position="219"/>
    </location>
</feature>